<dbReference type="AlphaFoldDB" id="A0A428MEB3"/>
<reference evidence="1 2" key="1">
    <citation type="submission" date="2018-12" db="EMBL/GenBank/DDBJ databases">
        <title>Sequencing of bacterial isolates from soil warming experiment in Harvard Forest, Massachusetts, USA.</title>
        <authorList>
            <person name="Deangelis K."/>
        </authorList>
    </citation>
    <scope>NUCLEOTIDE SEQUENCE [LARGE SCALE GENOMIC DNA]</scope>
    <source>
        <strain evidence="1 2">EB153</strain>
    </source>
</reference>
<keyword evidence="2" id="KW-1185">Reference proteome</keyword>
<organism evidence="1 2">
    <name type="scientific">Edaphobacter aggregans</name>
    <dbReference type="NCBI Taxonomy" id="570835"/>
    <lineage>
        <taxon>Bacteria</taxon>
        <taxon>Pseudomonadati</taxon>
        <taxon>Acidobacteriota</taxon>
        <taxon>Terriglobia</taxon>
        <taxon>Terriglobales</taxon>
        <taxon>Acidobacteriaceae</taxon>
        <taxon>Edaphobacter</taxon>
    </lineage>
</organism>
<dbReference type="RefSeq" id="WP_125483962.1">
    <property type="nucleotide sequence ID" value="NZ_RSDW01000001.1"/>
</dbReference>
<evidence type="ECO:0000313" key="2">
    <source>
        <dbReference type="Proteomes" id="UP000269669"/>
    </source>
</evidence>
<dbReference type="EMBL" id="RSDW01000001">
    <property type="protein sequence ID" value="RSL15194.1"/>
    <property type="molecule type" value="Genomic_DNA"/>
</dbReference>
<name>A0A428MEB3_9BACT</name>
<accession>A0A428MEB3</accession>
<comment type="caution">
    <text evidence="1">The sequence shown here is derived from an EMBL/GenBank/DDBJ whole genome shotgun (WGS) entry which is preliminary data.</text>
</comment>
<gene>
    <name evidence="1" type="ORF">EDE15_0673</name>
</gene>
<protein>
    <submittedName>
        <fullName evidence="1">Uncharacterized protein</fullName>
    </submittedName>
</protein>
<sequence length="98" mass="11158">MVDLVEEDQSSLNESTFTHPIHLLGDLPIEAHLNTLFDMIPQTIADFAERARQLEALARPTPEDTPFFNHCMALAKSMGMTWEQALQYVVECRNGIKR</sequence>
<proteinExistence type="predicted"/>
<evidence type="ECO:0000313" key="1">
    <source>
        <dbReference type="EMBL" id="RSL15194.1"/>
    </source>
</evidence>
<dbReference type="Proteomes" id="UP000269669">
    <property type="component" value="Unassembled WGS sequence"/>
</dbReference>